<keyword evidence="1" id="KW-0812">Transmembrane</keyword>
<feature type="transmembrane region" description="Helical" evidence="1">
    <location>
        <begin position="39"/>
        <end position="63"/>
    </location>
</feature>
<gene>
    <name evidence="2" type="ORF">OCBIM_22025067mg</name>
</gene>
<evidence type="ECO:0000313" key="2">
    <source>
        <dbReference type="EMBL" id="KOF82600.1"/>
    </source>
</evidence>
<name>A0A0L8H1E1_OCTBM</name>
<reference evidence="2" key="1">
    <citation type="submission" date="2015-07" db="EMBL/GenBank/DDBJ databases">
        <title>MeaNS - Measles Nucleotide Surveillance Program.</title>
        <authorList>
            <person name="Tran T."/>
            <person name="Druce J."/>
        </authorList>
    </citation>
    <scope>NUCLEOTIDE SEQUENCE</scope>
    <source>
        <strain evidence="2">UCB-OBI-ISO-001</strain>
        <tissue evidence="2">Gonad</tissue>
    </source>
</reference>
<sequence>MCHEKYIRNKLASNYRGKFYFVFLANNARWNICSNFEQFSFLSLCKIPFIFSGWLLFITIYCISFRAHG</sequence>
<dbReference type="EMBL" id="KQ419691">
    <property type="protein sequence ID" value="KOF82600.1"/>
    <property type="molecule type" value="Genomic_DNA"/>
</dbReference>
<proteinExistence type="predicted"/>
<organism evidence="2">
    <name type="scientific">Octopus bimaculoides</name>
    <name type="common">California two-spotted octopus</name>
    <dbReference type="NCBI Taxonomy" id="37653"/>
    <lineage>
        <taxon>Eukaryota</taxon>
        <taxon>Metazoa</taxon>
        <taxon>Spiralia</taxon>
        <taxon>Lophotrochozoa</taxon>
        <taxon>Mollusca</taxon>
        <taxon>Cephalopoda</taxon>
        <taxon>Coleoidea</taxon>
        <taxon>Octopodiformes</taxon>
        <taxon>Octopoda</taxon>
        <taxon>Incirrata</taxon>
        <taxon>Octopodidae</taxon>
        <taxon>Octopus</taxon>
    </lineage>
</organism>
<protein>
    <submittedName>
        <fullName evidence="2">Uncharacterized protein</fullName>
    </submittedName>
</protein>
<dbReference type="AlphaFoldDB" id="A0A0L8H1E1"/>
<evidence type="ECO:0000256" key="1">
    <source>
        <dbReference type="SAM" id="Phobius"/>
    </source>
</evidence>
<keyword evidence="1" id="KW-0472">Membrane</keyword>
<accession>A0A0L8H1E1</accession>
<keyword evidence="1" id="KW-1133">Transmembrane helix</keyword>